<feature type="domain" description="ABC transporter" evidence="5">
    <location>
        <begin position="276"/>
        <end position="520"/>
    </location>
</feature>
<keyword evidence="4 6" id="KW-0067">ATP-binding</keyword>
<feature type="domain" description="ABC transporter" evidence="5">
    <location>
        <begin position="5"/>
        <end position="246"/>
    </location>
</feature>
<comment type="similarity">
    <text evidence="1">Belongs to the ABC transporter superfamily.</text>
</comment>
<keyword evidence="3" id="KW-0547">Nucleotide-binding</keyword>
<dbReference type="Gene3D" id="3.40.50.300">
    <property type="entry name" value="P-loop containing nucleotide triphosphate hydrolases"/>
    <property type="match status" value="2"/>
</dbReference>
<dbReference type="InterPro" id="IPR003593">
    <property type="entry name" value="AAA+_ATPase"/>
</dbReference>
<dbReference type="PANTHER" id="PTHR43776">
    <property type="entry name" value="TRANSPORT ATP-BINDING PROTEIN"/>
    <property type="match status" value="1"/>
</dbReference>
<proteinExistence type="inferred from homology"/>
<dbReference type="InterPro" id="IPR003439">
    <property type="entry name" value="ABC_transporter-like_ATP-bd"/>
</dbReference>
<evidence type="ECO:0000256" key="2">
    <source>
        <dbReference type="ARBA" id="ARBA00022448"/>
    </source>
</evidence>
<dbReference type="GO" id="GO:0016887">
    <property type="term" value="F:ATP hydrolysis activity"/>
    <property type="evidence" value="ECO:0007669"/>
    <property type="project" value="InterPro"/>
</dbReference>
<dbReference type="InterPro" id="IPR017871">
    <property type="entry name" value="ABC_transporter-like_CS"/>
</dbReference>
<accession>A0A0Q0YQP3</accession>
<evidence type="ECO:0000313" key="7">
    <source>
        <dbReference type="Proteomes" id="UP000050488"/>
    </source>
</evidence>
<organism evidence="6 7">
    <name type="scientific">Corynebacterium lowii</name>
    <dbReference type="NCBI Taxonomy" id="1544413"/>
    <lineage>
        <taxon>Bacteria</taxon>
        <taxon>Bacillati</taxon>
        <taxon>Actinomycetota</taxon>
        <taxon>Actinomycetes</taxon>
        <taxon>Mycobacteriales</taxon>
        <taxon>Corynebacteriaceae</taxon>
        <taxon>Corynebacterium</taxon>
    </lineage>
</organism>
<dbReference type="SMART" id="SM00382">
    <property type="entry name" value="AAA"/>
    <property type="match status" value="2"/>
</dbReference>
<dbReference type="CDD" id="cd03257">
    <property type="entry name" value="ABC_NikE_OppD_transporters"/>
    <property type="match status" value="2"/>
</dbReference>
<dbReference type="SUPFAM" id="SSF52540">
    <property type="entry name" value="P-loop containing nucleoside triphosphate hydrolases"/>
    <property type="match status" value="2"/>
</dbReference>
<dbReference type="InterPro" id="IPR050319">
    <property type="entry name" value="ABC_transp_ATP-bind"/>
</dbReference>
<gene>
    <name evidence="6" type="primary">gsiA_3</name>
    <name evidence="6" type="ORF">Clow_02021</name>
</gene>
<protein>
    <submittedName>
        <fullName evidence="6">Glutathione import ATP-binding protein GsiA</fullName>
        <ecNumber evidence="6">3.6.3.-</ecNumber>
    </submittedName>
</protein>
<dbReference type="GO" id="GO:0055085">
    <property type="term" value="P:transmembrane transport"/>
    <property type="evidence" value="ECO:0007669"/>
    <property type="project" value="UniProtKB-ARBA"/>
</dbReference>
<keyword evidence="2" id="KW-0813">Transport</keyword>
<dbReference type="EMBL" id="LKEV01000007">
    <property type="protein sequence ID" value="KQB84763.1"/>
    <property type="molecule type" value="Genomic_DNA"/>
</dbReference>
<sequence>MSALLSIRDLSVSYGGNPAVRGVSLEVRRGAMTCVVGQSGSGKSTTALASLGLLPPSARVEAGSIAFDGQEVTGLSERQWRGLRGRRMGLIPQDPHNSLNPLKTIGAAVAEPLAIHGRDTSGVVDLLAAVGIDDPARRARQYPHELSGGLKQRALIAAALALEPDLIIADEPTSALDVTVQKVILDLLDEVRRTRNIGVLLITHDLAVAGDRADEIVVMERGQVRESGLAARVLTEPQAAYTKQLLADAPSLITARREPVRAEGVQAASISETPLLEVRGVEQRFGAVKAVDDVSFQVAAGSTHAIVGESGSGKTTTGRMIAGFGRPSAGEVLFGGAPVPQREGKALRAFRRRVQLVYQNPYSSLDPRRSVEYSVAEPLRNIAPRAGSGEIRGEVRERVAHYLDLVSLDPALAQRRPAELSGGQRQRVALARALIVEPELVVLDEAVSALDVSVQAQIIRLLHRLQEDLGLTYVFISHDLAVVRQMADTVSVMHRGEQVEYATAAEVFDNPQSEYTRALLQAVPGQRYRDGGLNLGL</sequence>
<dbReference type="PROSITE" id="PS00211">
    <property type="entry name" value="ABC_TRANSPORTER_1"/>
    <property type="match status" value="1"/>
</dbReference>
<dbReference type="Proteomes" id="UP000050488">
    <property type="component" value="Unassembled WGS sequence"/>
</dbReference>
<evidence type="ECO:0000313" key="6">
    <source>
        <dbReference type="EMBL" id="KQB84763.1"/>
    </source>
</evidence>
<dbReference type="InterPro" id="IPR013563">
    <property type="entry name" value="Oligopep_ABC_C"/>
</dbReference>
<dbReference type="Pfam" id="PF00005">
    <property type="entry name" value="ABC_tran"/>
    <property type="match status" value="2"/>
</dbReference>
<dbReference type="GO" id="GO:0015833">
    <property type="term" value="P:peptide transport"/>
    <property type="evidence" value="ECO:0007669"/>
    <property type="project" value="InterPro"/>
</dbReference>
<comment type="caution">
    <text evidence="6">The sequence shown here is derived from an EMBL/GenBank/DDBJ whole genome shotgun (WGS) entry which is preliminary data.</text>
</comment>
<evidence type="ECO:0000256" key="1">
    <source>
        <dbReference type="ARBA" id="ARBA00005417"/>
    </source>
</evidence>
<dbReference type="Pfam" id="PF08352">
    <property type="entry name" value="oligo_HPY"/>
    <property type="match status" value="1"/>
</dbReference>
<dbReference type="PATRIC" id="fig|1544413.3.peg.2025"/>
<dbReference type="AlphaFoldDB" id="A0A0Q0YQP3"/>
<dbReference type="InterPro" id="IPR027417">
    <property type="entry name" value="P-loop_NTPase"/>
</dbReference>
<evidence type="ECO:0000256" key="4">
    <source>
        <dbReference type="ARBA" id="ARBA00022840"/>
    </source>
</evidence>
<dbReference type="EC" id="3.6.3.-" evidence="6"/>
<keyword evidence="7" id="KW-1185">Reference proteome</keyword>
<dbReference type="PROSITE" id="PS50893">
    <property type="entry name" value="ABC_TRANSPORTER_2"/>
    <property type="match status" value="2"/>
</dbReference>
<dbReference type="GO" id="GO:0005524">
    <property type="term" value="F:ATP binding"/>
    <property type="evidence" value="ECO:0007669"/>
    <property type="project" value="UniProtKB-KW"/>
</dbReference>
<dbReference type="PANTHER" id="PTHR43776:SF7">
    <property type="entry name" value="D,D-DIPEPTIDE TRANSPORT ATP-BINDING PROTEIN DDPF-RELATED"/>
    <property type="match status" value="1"/>
</dbReference>
<keyword evidence="6" id="KW-0378">Hydrolase</keyword>
<dbReference type="RefSeq" id="WP_055178722.1">
    <property type="nucleotide sequence ID" value="NZ_JAUSQY010000001.1"/>
</dbReference>
<evidence type="ECO:0000259" key="5">
    <source>
        <dbReference type="PROSITE" id="PS50893"/>
    </source>
</evidence>
<dbReference type="STRING" id="1544413.Clow_02021"/>
<evidence type="ECO:0000256" key="3">
    <source>
        <dbReference type="ARBA" id="ARBA00022741"/>
    </source>
</evidence>
<dbReference type="OrthoDB" id="8036461at2"/>
<dbReference type="NCBIfam" id="NF008453">
    <property type="entry name" value="PRK11308.1"/>
    <property type="match status" value="2"/>
</dbReference>
<name>A0A0Q0YQP3_9CORY</name>
<reference evidence="6 7" key="1">
    <citation type="submission" date="2015-10" db="EMBL/GenBank/DDBJ databases">
        <title>Corynebacteirum lowii and Corynebacterium oculi species nova, derived from human clinical disease and and emended description of Corynebacterium mastiditis.</title>
        <authorList>
            <person name="Bernard K."/>
            <person name="Pacheco A.L."/>
            <person name="Mcdougall C."/>
            <person name="Burtx T."/>
            <person name="Weibe D."/>
            <person name="Tyler S."/>
            <person name="Olson A.B."/>
            <person name="Cnockaert M."/>
            <person name="Eguchi H."/>
            <person name="Kuwahara T."/>
            <person name="Nakayama-Imaohji H."/>
            <person name="Boudewijins M."/>
            <person name="Van Hoecke F."/>
            <person name="Bernier A.-M."/>
            <person name="Vandamme P."/>
        </authorList>
    </citation>
    <scope>NUCLEOTIDE SEQUENCE [LARGE SCALE GENOMIC DNA]</scope>
    <source>
        <strain evidence="6 7">NML 130206</strain>
    </source>
</reference>